<evidence type="ECO:0000256" key="1">
    <source>
        <dbReference type="SAM" id="SignalP"/>
    </source>
</evidence>
<comment type="caution">
    <text evidence="2">The sequence shown here is derived from an EMBL/GenBank/DDBJ whole genome shotgun (WGS) entry which is preliminary data.</text>
</comment>
<keyword evidence="1" id="KW-0732">Signal</keyword>
<dbReference type="AlphaFoldDB" id="A0A8H4RGM5"/>
<dbReference type="EMBL" id="JAAMPI010000636">
    <property type="protein sequence ID" value="KAF4629720.1"/>
    <property type="molecule type" value="Genomic_DNA"/>
</dbReference>
<keyword evidence="3" id="KW-1185">Reference proteome</keyword>
<evidence type="ECO:0000313" key="2">
    <source>
        <dbReference type="EMBL" id="KAF4629720.1"/>
    </source>
</evidence>
<dbReference type="Proteomes" id="UP000566819">
    <property type="component" value="Unassembled WGS sequence"/>
</dbReference>
<organism evidence="2 3">
    <name type="scientific">Cudoniella acicularis</name>
    <dbReference type="NCBI Taxonomy" id="354080"/>
    <lineage>
        <taxon>Eukaryota</taxon>
        <taxon>Fungi</taxon>
        <taxon>Dikarya</taxon>
        <taxon>Ascomycota</taxon>
        <taxon>Pezizomycotina</taxon>
        <taxon>Leotiomycetes</taxon>
        <taxon>Helotiales</taxon>
        <taxon>Tricladiaceae</taxon>
        <taxon>Cudoniella</taxon>
    </lineage>
</organism>
<name>A0A8H4RGM5_9HELO</name>
<proteinExistence type="predicted"/>
<feature type="signal peptide" evidence="1">
    <location>
        <begin position="1"/>
        <end position="21"/>
    </location>
</feature>
<reference evidence="2 3" key="1">
    <citation type="submission" date="2020-03" db="EMBL/GenBank/DDBJ databases">
        <title>Draft Genome Sequence of Cudoniella acicularis.</title>
        <authorList>
            <person name="Buettner E."/>
            <person name="Kellner H."/>
        </authorList>
    </citation>
    <scope>NUCLEOTIDE SEQUENCE [LARGE SCALE GENOMIC DNA]</scope>
    <source>
        <strain evidence="2 3">DSM 108380</strain>
    </source>
</reference>
<protein>
    <submittedName>
        <fullName evidence="2">Uncharacterized protein</fullName>
    </submittedName>
</protein>
<accession>A0A8H4RGM5</accession>
<gene>
    <name evidence="2" type="ORF">G7Y89_g8418</name>
</gene>
<feature type="chain" id="PRO_5034643537" evidence="1">
    <location>
        <begin position="22"/>
        <end position="71"/>
    </location>
</feature>
<sequence length="71" mass="7605">MHFSRIAVTALAVTLSGLATAHPSDDSLEARDTGCDKLAKDTDKLPFNFTLEVILINGSLANKKYNIALEG</sequence>
<evidence type="ECO:0000313" key="3">
    <source>
        <dbReference type="Proteomes" id="UP000566819"/>
    </source>
</evidence>